<reference evidence="12 13" key="1">
    <citation type="journal article" date="2010" name="Appl. Environ. Microbiol.">
        <title>The genome sequence of the crenarchaeon Acidilobus saccharovorans supports a new order, Acidilobales, and suggests an important ecological role in terrestrial acidic hot springs.</title>
        <authorList>
            <person name="Mardanov A.V."/>
            <person name="Svetlitchnyi V.A."/>
            <person name="Beletsky A.V."/>
            <person name="Prokofeva M.I."/>
            <person name="Bonch-Osmolovskaya E.A."/>
            <person name="Ravin N.V."/>
            <person name="Skryabin K.G."/>
        </authorList>
    </citation>
    <scope>NUCLEOTIDE SEQUENCE [LARGE SCALE GENOMIC DNA]</scope>
    <source>
        <strain evidence="13">DSM 16705 / JCM 18335 / VKM B-2471 / 345-15</strain>
    </source>
</reference>
<evidence type="ECO:0000256" key="10">
    <source>
        <dbReference type="ARBA" id="ARBA00048679"/>
    </source>
</evidence>
<dbReference type="STRING" id="666510.ASAC_0589"/>
<dbReference type="GO" id="GO:0005524">
    <property type="term" value="F:ATP binding"/>
    <property type="evidence" value="ECO:0007669"/>
    <property type="project" value="UniProtKB-KW"/>
</dbReference>
<dbReference type="NCBIfam" id="NF011463">
    <property type="entry name" value="PRK14879.1-4"/>
    <property type="match status" value="1"/>
</dbReference>
<evidence type="ECO:0000256" key="4">
    <source>
        <dbReference type="ARBA" id="ARBA00022679"/>
    </source>
</evidence>
<evidence type="ECO:0000256" key="6">
    <source>
        <dbReference type="ARBA" id="ARBA00022741"/>
    </source>
</evidence>
<dbReference type="PROSITE" id="PS50011">
    <property type="entry name" value="PROTEIN_KINASE_DOM"/>
    <property type="match status" value="1"/>
</dbReference>
<keyword evidence="13" id="KW-1185">Reference proteome</keyword>
<dbReference type="KEGG" id="asc:ASAC_0589"/>
<dbReference type="SUPFAM" id="SSF56112">
    <property type="entry name" value="Protein kinase-like (PK-like)"/>
    <property type="match status" value="1"/>
</dbReference>
<sequence length="226" mass="24617">MIESWASSLTLLKRGAESEVRLGDFMGMKAIYKLRVSKPYMDPALDSRLRAQRTLKEAKVLSVALARGVRVPRLYAVFPSLGLIVMEYVRGPTLKELVGSPGWESLAEDAGLQLGLLHSAGIVHGDSTTSNMVVSDGGVTLIDFGLADFSSELEDRAVDVHLLREAVTSTHPSAAGRFMEAFMRGYSRALGEGAAEEVSRRAREVEMRGRYVASRRSVWAEEGGEG</sequence>
<dbReference type="InterPro" id="IPR011009">
    <property type="entry name" value="Kinase-like_dom_sf"/>
</dbReference>
<evidence type="ECO:0000259" key="11">
    <source>
        <dbReference type="PROSITE" id="PS50011"/>
    </source>
</evidence>
<keyword evidence="8" id="KW-0067">ATP-binding</keyword>
<dbReference type="PANTHER" id="PTHR12209">
    <property type="entry name" value="NON-SPECIFIC SERINE/THREONINE PROTEIN KINASE"/>
    <property type="match status" value="1"/>
</dbReference>
<dbReference type="EC" id="2.7.11.1" evidence="2"/>
<dbReference type="InterPro" id="IPR018934">
    <property type="entry name" value="RIO_dom"/>
</dbReference>
<feature type="domain" description="Protein kinase" evidence="11">
    <location>
        <begin position="6"/>
        <end position="226"/>
    </location>
</feature>
<dbReference type="InterPro" id="IPR022495">
    <property type="entry name" value="Bud32"/>
</dbReference>
<dbReference type="HOGENOM" id="CLU_063953_2_0_2"/>
<protein>
    <recommendedName>
        <fullName evidence="2">non-specific serine/threonine protein kinase</fullName>
        <ecNumber evidence="2">2.7.11.1</ecNumber>
    </recommendedName>
</protein>
<dbReference type="InParanoid" id="D9Q108"/>
<accession>D9Q108</accession>
<evidence type="ECO:0000256" key="2">
    <source>
        <dbReference type="ARBA" id="ARBA00012513"/>
    </source>
</evidence>
<keyword evidence="3" id="KW-0723">Serine/threonine-protein kinase</keyword>
<dbReference type="InterPro" id="IPR000719">
    <property type="entry name" value="Prot_kinase_dom"/>
</dbReference>
<evidence type="ECO:0000256" key="9">
    <source>
        <dbReference type="ARBA" id="ARBA00047899"/>
    </source>
</evidence>
<dbReference type="eggNOG" id="arCOG01185">
    <property type="taxonomic scope" value="Archaea"/>
</dbReference>
<dbReference type="PANTHER" id="PTHR12209:SF0">
    <property type="entry name" value="EKC_KEOPS COMPLEX SUBUNIT TP53RK"/>
    <property type="match status" value="1"/>
</dbReference>
<keyword evidence="4" id="KW-0808">Transferase</keyword>
<evidence type="ECO:0000256" key="5">
    <source>
        <dbReference type="ARBA" id="ARBA00022694"/>
    </source>
</evidence>
<dbReference type="Gene3D" id="1.10.510.10">
    <property type="entry name" value="Transferase(Phosphotransferase) domain 1"/>
    <property type="match status" value="1"/>
</dbReference>
<evidence type="ECO:0000313" key="12">
    <source>
        <dbReference type="EMBL" id="ADL18996.1"/>
    </source>
</evidence>
<evidence type="ECO:0000256" key="3">
    <source>
        <dbReference type="ARBA" id="ARBA00022527"/>
    </source>
</evidence>
<dbReference type="Proteomes" id="UP000000346">
    <property type="component" value="Chromosome"/>
</dbReference>
<keyword evidence="5" id="KW-0819">tRNA processing</keyword>
<evidence type="ECO:0000256" key="8">
    <source>
        <dbReference type="ARBA" id="ARBA00022840"/>
    </source>
</evidence>
<dbReference type="AlphaFoldDB" id="D9Q108"/>
<evidence type="ECO:0000313" key="13">
    <source>
        <dbReference type="Proteomes" id="UP000000346"/>
    </source>
</evidence>
<comment type="catalytic activity">
    <reaction evidence="10">
        <text>L-seryl-[protein] + ATP = O-phospho-L-seryl-[protein] + ADP + H(+)</text>
        <dbReference type="Rhea" id="RHEA:17989"/>
        <dbReference type="Rhea" id="RHEA-COMP:9863"/>
        <dbReference type="Rhea" id="RHEA-COMP:11604"/>
        <dbReference type="ChEBI" id="CHEBI:15378"/>
        <dbReference type="ChEBI" id="CHEBI:29999"/>
        <dbReference type="ChEBI" id="CHEBI:30616"/>
        <dbReference type="ChEBI" id="CHEBI:83421"/>
        <dbReference type="ChEBI" id="CHEBI:456216"/>
        <dbReference type="EC" id="2.7.11.1"/>
    </reaction>
</comment>
<name>D9Q108_ACIS3</name>
<dbReference type="Pfam" id="PF01163">
    <property type="entry name" value="RIO1"/>
    <property type="match status" value="1"/>
</dbReference>
<dbReference type="EMBL" id="CP001742">
    <property type="protein sequence ID" value="ADL18996.1"/>
    <property type="molecule type" value="Genomic_DNA"/>
</dbReference>
<evidence type="ECO:0000256" key="1">
    <source>
        <dbReference type="ARBA" id="ARBA00010630"/>
    </source>
</evidence>
<dbReference type="GO" id="GO:0005829">
    <property type="term" value="C:cytosol"/>
    <property type="evidence" value="ECO:0007669"/>
    <property type="project" value="TreeGrafter"/>
</dbReference>
<dbReference type="FunCoup" id="D9Q108">
    <property type="interactions" value="118"/>
</dbReference>
<organism evidence="12 13">
    <name type="scientific">Acidilobus saccharovorans (strain DSM 16705 / JCM 18335 / VKM B-2471 / 345-15)</name>
    <dbReference type="NCBI Taxonomy" id="666510"/>
    <lineage>
        <taxon>Archaea</taxon>
        <taxon>Thermoproteota</taxon>
        <taxon>Thermoprotei</taxon>
        <taxon>Acidilobales</taxon>
        <taxon>Acidilobaceae</taxon>
        <taxon>Acidilobus</taxon>
    </lineage>
</organism>
<keyword evidence="6" id="KW-0547">Nucleotide-binding</keyword>
<dbReference type="GO" id="GO:0004674">
    <property type="term" value="F:protein serine/threonine kinase activity"/>
    <property type="evidence" value="ECO:0007669"/>
    <property type="project" value="UniProtKB-KW"/>
</dbReference>
<comment type="similarity">
    <text evidence="1">Belongs to the protein kinase superfamily. BUD32 family.</text>
</comment>
<comment type="catalytic activity">
    <reaction evidence="9">
        <text>L-threonyl-[protein] + ATP = O-phospho-L-threonyl-[protein] + ADP + H(+)</text>
        <dbReference type="Rhea" id="RHEA:46608"/>
        <dbReference type="Rhea" id="RHEA-COMP:11060"/>
        <dbReference type="Rhea" id="RHEA-COMP:11605"/>
        <dbReference type="ChEBI" id="CHEBI:15378"/>
        <dbReference type="ChEBI" id="CHEBI:30013"/>
        <dbReference type="ChEBI" id="CHEBI:30616"/>
        <dbReference type="ChEBI" id="CHEBI:61977"/>
        <dbReference type="ChEBI" id="CHEBI:456216"/>
        <dbReference type="EC" id="2.7.11.1"/>
    </reaction>
</comment>
<gene>
    <name evidence="12" type="ordered locus">ASAC_0589</name>
</gene>
<evidence type="ECO:0000256" key="7">
    <source>
        <dbReference type="ARBA" id="ARBA00022777"/>
    </source>
</evidence>
<dbReference type="Gene3D" id="3.30.200.20">
    <property type="entry name" value="Phosphorylase Kinase, domain 1"/>
    <property type="match status" value="1"/>
</dbReference>
<dbReference type="GO" id="GO:0008033">
    <property type="term" value="P:tRNA processing"/>
    <property type="evidence" value="ECO:0007669"/>
    <property type="project" value="UniProtKB-KW"/>
</dbReference>
<dbReference type="NCBIfam" id="TIGR03724">
    <property type="entry name" value="arch_bud32"/>
    <property type="match status" value="1"/>
</dbReference>
<keyword evidence="7" id="KW-0418">Kinase</keyword>
<dbReference type="OrthoDB" id="31344at2157"/>
<proteinExistence type="inferred from homology"/>